<evidence type="ECO:0000256" key="9">
    <source>
        <dbReference type="ARBA" id="ARBA00023172"/>
    </source>
</evidence>
<keyword evidence="8" id="KW-0239">DNA-directed DNA polymerase</keyword>
<reference evidence="12" key="1">
    <citation type="submission" date="2017-03" db="EMBL/GenBank/DDBJ databases">
        <title>Phytopthora megakarya and P. palmivora, two closely related causual agents of cacao black pod achieved similar genome size and gene model numbers by different mechanisms.</title>
        <authorList>
            <person name="Ali S."/>
            <person name="Shao J."/>
            <person name="Larry D.J."/>
            <person name="Kronmiller B."/>
            <person name="Shen D."/>
            <person name="Strem M.D."/>
            <person name="Melnick R.L."/>
            <person name="Guiltinan M.J."/>
            <person name="Tyler B.M."/>
            <person name="Meinhardt L.W."/>
            <person name="Bailey B.A."/>
        </authorList>
    </citation>
    <scope>NUCLEOTIDE SEQUENCE [LARGE SCALE GENOMIC DNA]</scope>
    <source>
        <strain evidence="12">zdho120</strain>
    </source>
</reference>
<proteinExistence type="predicted"/>
<keyword evidence="12" id="KW-1185">Reference proteome</keyword>
<dbReference type="InterPro" id="IPR039537">
    <property type="entry name" value="Retrotran_Ty1/copia-like"/>
</dbReference>
<dbReference type="SUPFAM" id="SSF53098">
    <property type="entry name" value="Ribonuclease H-like"/>
    <property type="match status" value="1"/>
</dbReference>
<dbReference type="GO" id="GO:0003676">
    <property type="term" value="F:nucleic acid binding"/>
    <property type="evidence" value="ECO:0007669"/>
    <property type="project" value="InterPro"/>
</dbReference>
<evidence type="ECO:0000259" key="10">
    <source>
        <dbReference type="PROSITE" id="PS50994"/>
    </source>
</evidence>
<keyword evidence="3" id="KW-0255">Endonuclease</keyword>
<keyword evidence="8" id="KW-0548">Nucleotidyltransferase</keyword>
<dbReference type="PROSITE" id="PS50994">
    <property type="entry name" value="INTEGRASE"/>
    <property type="match status" value="1"/>
</dbReference>
<dbReference type="GO" id="GO:0046872">
    <property type="term" value="F:metal ion binding"/>
    <property type="evidence" value="ECO:0007669"/>
    <property type="project" value="UniProtKB-KW"/>
</dbReference>
<dbReference type="Gene3D" id="3.30.420.10">
    <property type="entry name" value="Ribonuclease H-like superfamily/Ribonuclease H"/>
    <property type="match status" value="1"/>
</dbReference>
<dbReference type="InterPro" id="IPR036397">
    <property type="entry name" value="RNaseH_sf"/>
</dbReference>
<keyword evidence="2" id="KW-0479">Metal-binding</keyword>
<organism evidence="11 12">
    <name type="scientific">Phytophthora megakarya</name>
    <dbReference type="NCBI Taxonomy" id="4795"/>
    <lineage>
        <taxon>Eukaryota</taxon>
        <taxon>Sar</taxon>
        <taxon>Stramenopiles</taxon>
        <taxon>Oomycota</taxon>
        <taxon>Peronosporomycetes</taxon>
        <taxon>Peronosporales</taxon>
        <taxon>Peronosporaceae</taxon>
        <taxon>Phytophthora</taxon>
    </lineage>
</organism>
<comment type="caution">
    <text evidence="11">The sequence shown here is derived from an EMBL/GenBank/DDBJ whole genome shotgun (WGS) entry which is preliminary data.</text>
</comment>
<accession>A0A225VN39</accession>
<dbReference type="GO" id="GO:0016787">
    <property type="term" value="F:hydrolase activity"/>
    <property type="evidence" value="ECO:0007669"/>
    <property type="project" value="UniProtKB-KW"/>
</dbReference>
<keyword evidence="8" id="KW-0808">Transferase</keyword>
<dbReference type="Proteomes" id="UP000198211">
    <property type="component" value="Unassembled WGS sequence"/>
</dbReference>
<keyword evidence="6" id="KW-0229">DNA integration</keyword>
<gene>
    <name evidence="11" type="ORF">PHMEG_00020861</name>
</gene>
<protein>
    <submittedName>
        <fullName evidence="11">RNA-dependent DNA polymerase</fullName>
    </submittedName>
</protein>
<keyword evidence="7" id="KW-0695">RNA-directed DNA polymerase</keyword>
<evidence type="ECO:0000256" key="2">
    <source>
        <dbReference type="ARBA" id="ARBA00022723"/>
    </source>
</evidence>
<keyword evidence="4" id="KW-0378">Hydrolase</keyword>
<evidence type="ECO:0000256" key="5">
    <source>
        <dbReference type="ARBA" id="ARBA00022842"/>
    </source>
</evidence>
<evidence type="ECO:0000256" key="8">
    <source>
        <dbReference type="ARBA" id="ARBA00022932"/>
    </source>
</evidence>
<evidence type="ECO:0000256" key="7">
    <source>
        <dbReference type="ARBA" id="ARBA00022918"/>
    </source>
</evidence>
<dbReference type="InterPro" id="IPR001584">
    <property type="entry name" value="Integrase_cat-core"/>
</dbReference>
<dbReference type="AlphaFoldDB" id="A0A225VN39"/>
<dbReference type="EMBL" id="NBNE01003800">
    <property type="protein sequence ID" value="OWZ06833.1"/>
    <property type="molecule type" value="Genomic_DNA"/>
</dbReference>
<keyword evidence="1" id="KW-0540">Nuclease</keyword>
<dbReference type="GO" id="GO:0003964">
    <property type="term" value="F:RNA-directed DNA polymerase activity"/>
    <property type="evidence" value="ECO:0007669"/>
    <property type="project" value="UniProtKB-KW"/>
</dbReference>
<evidence type="ECO:0000256" key="4">
    <source>
        <dbReference type="ARBA" id="ARBA00022801"/>
    </source>
</evidence>
<keyword evidence="5" id="KW-0460">Magnesium</keyword>
<evidence type="ECO:0000313" key="11">
    <source>
        <dbReference type="EMBL" id="OWZ06833.1"/>
    </source>
</evidence>
<name>A0A225VN39_9STRA</name>
<dbReference type="PANTHER" id="PTHR42648:SF11">
    <property type="entry name" value="TRANSPOSON TY4-P GAG-POL POLYPROTEIN"/>
    <property type="match status" value="1"/>
</dbReference>
<dbReference type="InterPro" id="IPR012337">
    <property type="entry name" value="RNaseH-like_sf"/>
</dbReference>
<dbReference type="GO" id="GO:0006310">
    <property type="term" value="P:DNA recombination"/>
    <property type="evidence" value="ECO:0007669"/>
    <property type="project" value="UniProtKB-KW"/>
</dbReference>
<feature type="non-terminal residue" evidence="11">
    <location>
        <position position="1"/>
    </location>
</feature>
<dbReference type="GO" id="GO:0015074">
    <property type="term" value="P:DNA integration"/>
    <property type="evidence" value="ECO:0007669"/>
    <property type="project" value="UniProtKB-KW"/>
</dbReference>
<evidence type="ECO:0000256" key="1">
    <source>
        <dbReference type="ARBA" id="ARBA00022722"/>
    </source>
</evidence>
<evidence type="ECO:0000256" key="3">
    <source>
        <dbReference type="ARBA" id="ARBA00022759"/>
    </source>
</evidence>
<feature type="domain" description="Integrase catalytic" evidence="10">
    <location>
        <begin position="1"/>
        <end position="94"/>
    </location>
</feature>
<dbReference type="GO" id="GO:0003887">
    <property type="term" value="F:DNA-directed DNA polymerase activity"/>
    <property type="evidence" value="ECO:0007669"/>
    <property type="project" value="UniProtKB-KW"/>
</dbReference>
<dbReference type="PANTHER" id="PTHR42648">
    <property type="entry name" value="TRANSPOSASE, PUTATIVE-RELATED"/>
    <property type="match status" value="1"/>
</dbReference>
<keyword evidence="9" id="KW-0233">DNA recombination</keyword>
<sequence length="94" mass="10963">DEATRFKWAYLLSKTSDASKHLMTLLKRLKTKFKRWPITVKDADQGGEFLRDEVEVYCPDEGIEQQFTYGYSPQENSIVERSNGVVAERFRSLL</sequence>
<dbReference type="STRING" id="4795.A0A225VN39"/>
<evidence type="ECO:0000256" key="6">
    <source>
        <dbReference type="ARBA" id="ARBA00022908"/>
    </source>
</evidence>
<dbReference type="OrthoDB" id="113773at2759"/>
<dbReference type="GO" id="GO:0004519">
    <property type="term" value="F:endonuclease activity"/>
    <property type="evidence" value="ECO:0007669"/>
    <property type="project" value="UniProtKB-KW"/>
</dbReference>
<evidence type="ECO:0000313" key="12">
    <source>
        <dbReference type="Proteomes" id="UP000198211"/>
    </source>
</evidence>